<reference evidence="3 4" key="1">
    <citation type="submission" date="2014-02" db="EMBL/GenBank/DDBJ databases">
        <title>The small core and large imbalanced accessory genome model reveals a collaborative survival strategy of Sorangium cellulosum strains in nature.</title>
        <authorList>
            <person name="Han K."/>
            <person name="Peng R."/>
            <person name="Blom J."/>
            <person name="Li Y.-Z."/>
        </authorList>
    </citation>
    <scope>NUCLEOTIDE SEQUENCE [LARGE SCALE GENOMIC DNA]</scope>
    <source>
        <strain evidence="3 4">So0157-18</strain>
    </source>
</reference>
<name>A0A150PX98_SORCE</name>
<keyword evidence="2" id="KW-0472">Membrane</keyword>
<feature type="region of interest" description="Disordered" evidence="1">
    <location>
        <begin position="29"/>
        <end position="67"/>
    </location>
</feature>
<organism evidence="3 4">
    <name type="scientific">Sorangium cellulosum</name>
    <name type="common">Polyangium cellulosum</name>
    <dbReference type="NCBI Taxonomy" id="56"/>
    <lineage>
        <taxon>Bacteria</taxon>
        <taxon>Pseudomonadati</taxon>
        <taxon>Myxococcota</taxon>
        <taxon>Polyangia</taxon>
        <taxon>Polyangiales</taxon>
        <taxon>Polyangiaceae</taxon>
        <taxon>Sorangium</taxon>
    </lineage>
</organism>
<dbReference type="AlphaFoldDB" id="A0A150PX98"/>
<dbReference type="Proteomes" id="UP000075604">
    <property type="component" value="Unassembled WGS sequence"/>
</dbReference>
<evidence type="ECO:0008006" key="5">
    <source>
        <dbReference type="Google" id="ProtNLM"/>
    </source>
</evidence>
<feature type="transmembrane region" description="Helical" evidence="2">
    <location>
        <begin position="88"/>
        <end position="111"/>
    </location>
</feature>
<proteinExistence type="predicted"/>
<comment type="caution">
    <text evidence="3">The sequence shown here is derived from an EMBL/GenBank/DDBJ whole genome shotgun (WGS) entry which is preliminary data.</text>
</comment>
<protein>
    <recommendedName>
        <fullName evidence="5">DUF3618 domain-containing protein</fullName>
    </recommendedName>
</protein>
<sequence>MSTNTDGIDDLEHRAALLRESVRASLDELERRNEEHVVTAGGAAGPAVRDKEAKDSPERERLEQRADEVREHLVSRVGEMARQARAKVLPLAAIGGAVLVALTLGLGYMFYKTLRR</sequence>
<evidence type="ECO:0000256" key="1">
    <source>
        <dbReference type="SAM" id="MobiDB-lite"/>
    </source>
</evidence>
<keyword evidence="2" id="KW-0812">Transmembrane</keyword>
<gene>
    <name evidence="3" type="ORF">BE04_32370</name>
</gene>
<evidence type="ECO:0000256" key="2">
    <source>
        <dbReference type="SAM" id="Phobius"/>
    </source>
</evidence>
<evidence type="ECO:0000313" key="4">
    <source>
        <dbReference type="Proteomes" id="UP000075604"/>
    </source>
</evidence>
<keyword evidence="2" id="KW-1133">Transmembrane helix</keyword>
<evidence type="ECO:0000313" key="3">
    <source>
        <dbReference type="EMBL" id="KYF60300.1"/>
    </source>
</evidence>
<feature type="compositionally biased region" description="Basic and acidic residues" evidence="1">
    <location>
        <begin position="48"/>
        <end position="67"/>
    </location>
</feature>
<accession>A0A150PX98</accession>
<dbReference type="EMBL" id="JELX01000981">
    <property type="protein sequence ID" value="KYF60300.1"/>
    <property type="molecule type" value="Genomic_DNA"/>
</dbReference>